<accession>A0A633DMB3</accession>
<feature type="compositionally biased region" description="Basic residues" evidence="1">
    <location>
        <begin position="39"/>
        <end position="52"/>
    </location>
</feature>
<evidence type="ECO:0000313" key="2">
    <source>
        <dbReference type="EMBL" id="EDH1796453.1"/>
    </source>
</evidence>
<protein>
    <recommendedName>
        <fullName evidence="3">Terminase</fullName>
    </recommendedName>
</protein>
<comment type="caution">
    <text evidence="2">The sequence shown here is derived from an EMBL/GenBank/DDBJ whole genome shotgun (WGS) entry which is preliminary data.</text>
</comment>
<dbReference type="EMBL" id="AAMGRQ010000065">
    <property type="protein sequence ID" value="EDH1796453.1"/>
    <property type="molecule type" value="Genomic_DNA"/>
</dbReference>
<reference evidence="2" key="1">
    <citation type="submission" date="2019-10" db="EMBL/GenBank/DDBJ databases">
        <authorList>
            <consortium name="PulseNet: The National Subtyping Network for Foodborne Disease Surveillance"/>
            <person name="Tarr C.L."/>
            <person name="Trees E."/>
            <person name="Katz L.S."/>
            <person name="Carleton-Romer H.A."/>
            <person name="Stroika S."/>
            <person name="Kucerova Z."/>
            <person name="Roache K.F."/>
            <person name="Sabol A.L."/>
            <person name="Besser J."/>
            <person name="Gerner-Smidt P."/>
        </authorList>
    </citation>
    <scope>NUCLEOTIDE SEQUENCE</scope>
    <source>
        <strain evidence="2">PNUSAS100866</strain>
    </source>
</reference>
<feature type="compositionally biased region" description="Polar residues" evidence="1">
    <location>
        <begin position="58"/>
        <end position="71"/>
    </location>
</feature>
<dbReference type="AlphaFoldDB" id="A0A633DMB3"/>
<name>A0A633DMB3_SALER</name>
<gene>
    <name evidence="2" type="ORF">GC469_24410</name>
</gene>
<sequence length="257" mass="28395">MNQSDEESLKRDYCAGVMILEEIGRKYGITEGAVRKKARAKKWVRKKVRKSGMKTAKNVPQKNAGKTSSDAGSEGTDDGTKIPDFLPETKRIPGRPFTAHNTESLKHGAYTRRLLLSDDVTIDSLNTKLSDELFLVRAANMTAVTNIGKWTARIEDATPEEQKNLREQIAAAEKGIMRNIARIESLERSLGALAIMAVTPAKIIADTEYRAAAREKVKAETDILTSQKQGVTTPMTEIVSTLHDMSHSGRLDDIPEE</sequence>
<evidence type="ECO:0000256" key="1">
    <source>
        <dbReference type="SAM" id="MobiDB-lite"/>
    </source>
</evidence>
<feature type="region of interest" description="Disordered" evidence="1">
    <location>
        <begin position="39"/>
        <end position="103"/>
    </location>
</feature>
<evidence type="ECO:0008006" key="3">
    <source>
        <dbReference type="Google" id="ProtNLM"/>
    </source>
</evidence>
<proteinExistence type="predicted"/>
<organism evidence="2">
    <name type="scientific">Salmonella enterica</name>
    <name type="common">Salmonella choleraesuis</name>
    <dbReference type="NCBI Taxonomy" id="28901"/>
    <lineage>
        <taxon>Bacteria</taxon>
        <taxon>Pseudomonadati</taxon>
        <taxon>Pseudomonadota</taxon>
        <taxon>Gammaproteobacteria</taxon>
        <taxon>Enterobacterales</taxon>
        <taxon>Enterobacteriaceae</taxon>
        <taxon>Salmonella</taxon>
    </lineage>
</organism>